<feature type="compositionally biased region" description="Basic residues" evidence="1">
    <location>
        <begin position="51"/>
        <end position="63"/>
    </location>
</feature>
<dbReference type="AlphaFoldDB" id="A0A4C1UZM4"/>
<feature type="compositionally biased region" description="Basic and acidic residues" evidence="1">
    <location>
        <begin position="14"/>
        <end position="37"/>
    </location>
</feature>
<sequence>MFKRHSSSISVRYRNREQDRDQGQERDGCRCRNDGVRRRARLGPRPPAGRGGRRARPSVRAARPRARLCAARDLCYVNDTHAPDDENAFSM</sequence>
<evidence type="ECO:0000313" key="2">
    <source>
        <dbReference type="EMBL" id="GBP31679.1"/>
    </source>
</evidence>
<dbReference type="Proteomes" id="UP000299102">
    <property type="component" value="Unassembled WGS sequence"/>
</dbReference>
<proteinExistence type="predicted"/>
<evidence type="ECO:0000256" key="1">
    <source>
        <dbReference type="SAM" id="MobiDB-lite"/>
    </source>
</evidence>
<gene>
    <name evidence="2" type="ORF">EVAR_84125_1</name>
</gene>
<dbReference type="EMBL" id="BGZK01000249">
    <property type="protein sequence ID" value="GBP31679.1"/>
    <property type="molecule type" value="Genomic_DNA"/>
</dbReference>
<comment type="caution">
    <text evidence="2">The sequence shown here is derived from an EMBL/GenBank/DDBJ whole genome shotgun (WGS) entry which is preliminary data.</text>
</comment>
<keyword evidence="3" id="KW-1185">Reference proteome</keyword>
<name>A0A4C1UZM4_EUMVA</name>
<organism evidence="2 3">
    <name type="scientific">Eumeta variegata</name>
    <name type="common">Bagworm moth</name>
    <name type="synonym">Eumeta japonica</name>
    <dbReference type="NCBI Taxonomy" id="151549"/>
    <lineage>
        <taxon>Eukaryota</taxon>
        <taxon>Metazoa</taxon>
        <taxon>Ecdysozoa</taxon>
        <taxon>Arthropoda</taxon>
        <taxon>Hexapoda</taxon>
        <taxon>Insecta</taxon>
        <taxon>Pterygota</taxon>
        <taxon>Neoptera</taxon>
        <taxon>Endopterygota</taxon>
        <taxon>Lepidoptera</taxon>
        <taxon>Glossata</taxon>
        <taxon>Ditrysia</taxon>
        <taxon>Tineoidea</taxon>
        <taxon>Psychidae</taxon>
        <taxon>Oiketicinae</taxon>
        <taxon>Eumeta</taxon>
    </lineage>
</organism>
<evidence type="ECO:0000313" key="3">
    <source>
        <dbReference type="Proteomes" id="UP000299102"/>
    </source>
</evidence>
<reference evidence="2 3" key="1">
    <citation type="journal article" date="2019" name="Commun. Biol.">
        <title>The bagworm genome reveals a unique fibroin gene that provides high tensile strength.</title>
        <authorList>
            <person name="Kono N."/>
            <person name="Nakamura H."/>
            <person name="Ohtoshi R."/>
            <person name="Tomita M."/>
            <person name="Numata K."/>
            <person name="Arakawa K."/>
        </authorList>
    </citation>
    <scope>NUCLEOTIDE SEQUENCE [LARGE SCALE GENOMIC DNA]</scope>
</reference>
<protein>
    <submittedName>
        <fullName evidence="2">Uncharacterized protein</fullName>
    </submittedName>
</protein>
<accession>A0A4C1UZM4</accession>
<feature type="region of interest" description="Disordered" evidence="1">
    <location>
        <begin position="1"/>
        <end position="63"/>
    </location>
</feature>